<evidence type="ECO:0000256" key="7">
    <source>
        <dbReference type="ARBA" id="ARBA00022892"/>
    </source>
</evidence>
<dbReference type="PANTHER" id="PTHR45684">
    <property type="entry name" value="RE74312P"/>
    <property type="match status" value="1"/>
</dbReference>
<feature type="binding site" evidence="11">
    <location>
        <position position="41"/>
    </location>
    <ligand>
        <name>Mg(2+)</name>
        <dbReference type="ChEBI" id="CHEBI:18420"/>
    </ligand>
</feature>
<protein>
    <recommendedName>
        <fullName evidence="17">Small COPII coat GTPase SAR1</fullName>
    </recommendedName>
</protein>
<evidence type="ECO:0000256" key="6">
    <source>
        <dbReference type="ARBA" id="ARBA00022824"/>
    </source>
</evidence>
<dbReference type="PROSITE" id="PS51417">
    <property type="entry name" value="ARF"/>
    <property type="match status" value="1"/>
</dbReference>
<feature type="binding site" evidence="12">
    <location>
        <position position="144"/>
    </location>
    <ligand>
        <name>GTP</name>
        <dbReference type="ChEBI" id="CHEBI:37565"/>
    </ligand>
</feature>
<dbReference type="GO" id="GO:0016192">
    <property type="term" value="P:vesicle-mediated transport"/>
    <property type="evidence" value="ECO:0007669"/>
    <property type="project" value="UniProtKB-KW"/>
</dbReference>
<evidence type="ECO:0000256" key="13">
    <source>
        <dbReference type="PIRSR" id="PIRSR606689-1"/>
    </source>
</evidence>
<evidence type="ECO:0000256" key="12">
    <source>
        <dbReference type="PIRSR" id="PIRSR606687-2"/>
    </source>
</evidence>
<dbReference type="Gene3D" id="3.40.50.300">
    <property type="entry name" value="P-loop containing nucleotide triphosphate hydrolases"/>
    <property type="match status" value="1"/>
</dbReference>
<dbReference type="EMBL" id="HBEG01020936">
    <property type="protein sequence ID" value="CAD8357261.1"/>
    <property type="molecule type" value="Transcribed_RNA"/>
</dbReference>
<feature type="binding site" evidence="12">
    <location>
        <position position="45"/>
    </location>
    <ligand>
        <name>GTP</name>
        <dbReference type="ChEBI" id="CHEBI:37565"/>
    </ligand>
</feature>
<dbReference type="GO" id="GO:0003924">
    <property type="term" value="F:GTPase activity"/>
    <property type="evidence" value="ECO:0007669"/>
    <property type="project" value="InterPro"/>
</dbReference>
<proteinExistence type="inferred from homology"/>
<keyword evidence="9 15" id="KW-0333">Golgi apparatus</keyword>
<feature type="binding site" evidence="14">
    <location>
        <position position="63"/>
    </location>
    <ligand>
        <name>Mg(2+)</name>
        <dbReference type="ChEBI" id="CHEBI:18420"/>
    </ligand>
</feature>
<feature type="binding site" evidence="14">
    <location>
        <position position="46"/>
    </location>
    <ligand>
        <name>Mg(2+)</name>
        <dbReference type="ChEBI" id="CHEBI:18420"/>
    </ligand>
</feature>
<dbReference type="PRINTS" id="PR00328">
    <property type="entry name" value="SAR1GTPBP"/>
</dbReference>
<dbReference type="InterPro" id="IPR027417">
    <property type="entry name" value="P-loop_NTPase"/>
</dbReference>
<dbReference type="SMART" id="SM00177">
    <property type="entry name" value="ARF"/>
    <property type="match status" value="1"/>
</dbReference>
<keyword evidence="7 15" id="KW-0931">ER-Golgi transport</keyword>
<evidence type="ECO:0000256" key="2">
    <source>
        <dbReference type="ARBA" id="ARBA00004555"/>
    </source>
</evidence>
<evidence type="ECO:0000256" key="9">
    <source>
        <dbReference type="ARBA" id="ARBA00023034"/>
    </source>
</evidence>
<reference evidence="16" key="1">
    <citation type="submission" date="2021-01" db="EMBL/GenBank/DDBJ databases">
        <authorList>
            <person name="Corre E."/>
            <person name="Pelletier E."/>
            <person name="Niang G."/>
            <person name="Scheremetjew M."/>
            <person name="Finn R."/>
            <person name="Kale V."/>
            <person name="Holt S."/>
            <person name="Cochrane G."/>
            <person name="Meng A."/>
            <person name="Brown T."/>
            <person name="Cohen L."/>
        </authorList>
    </citation>
    <scope>NUCLEOTIDE SEQUENCE</scope>
    <source>
        <strain evidence="16">Pbaha01</strain>
    </source>
</reference>
<evidence type="ECO:0000256" key="3">
    <source>
        <dbReference type="ARBA" id="ARBA00007507"/>
    </source>
</evidence>
<evidence type="ECO:0000313" key="16">
    <source>
        <dbReference type="EMBL" id="CAD8357261.1"/>
    </source>
</evidence>
<dbReference type="SMART" id="SM00178">
    <property type="entry name" value="SAR"/>
    <property type="match status" value="1"/>
</dbReference>
<evidence type="ECO:0000256" key="4">
    <source>
        <dbReference type="ARBA" id="ARBA00022448"/>
    </source>
</evidence>
<feature type="binding site" evidence="13">
    <location>
        <begin position="39"/>
        <end position="46"/>
    </location>
    <ligand>
        <name>GTP</name>
        <dbReference type="ChEBI" id="CHEBI:37565"/>
    </ligand>
</feature>
<dbReference type="GO" id="GO:0006886">
    <property type="term" value="P:intracellular protein transport"/>
    <property type="evidence" value="ECO:0007669"/>
    <property type="project" value="InterPro"/>
</dbReference>
<comment type="similarity">
    <text evidence="3 15">Belongs to the small GTPase superfamily. SAR1 family.</text>
</comment>
<evidence type="ECO:0000256" key="10">
    <source>
        <dbReference type="ARBA" id="ARBA00023134"/>
    </source>
</evidence>
<keyword evidence="11" id="KW-0479">Metal-binding</keyword>
<evidence type="ECO:0000256" key="15">
    <source>
        <dbReference type="RuleBase" id="RU003926"/>
    </source>
</evidence>
<evidence type="ECO:0000256" key="11">
    <source>
        <dbReference type="PIRSR" id="PIRSR606687-1"/>
    </source>
</evidence>
<feature type="binding site" evidence="12">
    <location>
        <position position="46"/>
    </location>
    <ligand>
        <name>GTP</name>
        <dbReference type="ChEBI" id="CHEBI:37565"/>
    </ligand>
</feature>
<dbReference type="InterPro" id="IPR006687">
    <property type="entry name" value="Small_GTPase_SAR1"/>
</dbReference>
<dbReference type="GO" id="GO:0005783">
    <property type="term" value="C:endoplasmic reticulum"/>
    <property type="evidence" value="ECO:0007669"/>
    <property type="project" value="UniProtKB-SubCell"/>
</dbReference>
<feature type="binding site" evidence="12">
    <location>
        <position position="47"/>
    </location>
    <ligand>
        <name>GTP</name>
        <dbReference type="ChEBI" id="CHEBI:37565"/>
    </ligand>
</feature>
<dbReference type="GO" id="GO:0005525">
    <property type="term" value="F:GTP binding"/>
    <property type="evidence" value="ECO:0007669"/>
    <property type="project" value="UniProtKB-KW"/>
</dbReference>
<keyword evidence="11" id="KW-0460">Magnesium</keyword>
<gene>
    <name evidence="16" type="ORF">PBAH0796_LOCUS12628</name>
</gene>
<keyword evidence="5 12" id="KW-0547">Nucleotide-binding</keyword>
<dbReference type="AlphaFoldDB" id="A0A7S0A9L4"/>
<evidence type="ECO:0008006" key="17">
    <source>
        <dbReference type="Google" id="ProtNLM"/>
    </source>
</evidence>
<keyword evidence="10 13" id="KW-0342">GTP-binding</keyword>
<evidence type="ECO:0000256" key="1">
    <source>
        <dbReference type="ARBA" id="ARBA00004240"/>
    </source>
</evidence>
<dbReference type="PROSITE" id="PS51422">
    <property type="entry name" value="SAR1"/>
    <property type="match status" value="1"/>
</dbReference>
<comment type="subcellular location">
    <subcellularLocation>
        <location evidence="1">Endoplasmic reticulum</location>
    </subcellularLocation>
    <subcellularLocation>
        <location evidence="2">Golgi apparatus</location>
    </subcellularLocation>
</comment>
<evidence type="ECO:0000256" key="8">
    <source>
        <dbReference type="ARBA" id="ARBA00022927"/>
    </source>
</evidence>
<feature type="binding site" evidence="13">
    <location>
        <position position="85"/>
    </location>
    <ligand>
        <name>GTP</name>
        <dbReference type="ChEBI" id="CHEBI:37565"/>
    </ligand>
</feature>
<feature type="binding site" evidence="12">
    <location>
        <position position="178"/>
    </location>
    <ligand>
        <name>GTP</name>
        <dbReference type="ChEBI" id="CHEBI:37565"/>
    </ligand>
</feature>
<sequence>MAVAGDDGLELPLPAAAVNEESLFDVTSETLDAGLLFLGLDNAGKTTLLQMLKNDRMVAQEPTLHPQSEEIVIGRIRFKAYDLAGHETGRRLWREYFPIASAVLFMVDASDRTRFPEAAEELAHLLASPALAAVPIAVLGQKIDLACAVSEVELRSALRLSPGNMPERIVEVFMCSVLQKRGYGDAIRWVSEIILESRPQVLANKVVPTADLVGATKCGDDLMV</sequence>
<name>A0A7S0A9L4_9DINO</name>
<dbReference type="InterPro" id="IPR005225">
    <property type="entry name" value="Small_GTP-bd"/>
</dbReference>
<accession>A0A7S0A9L4</accession>
<dbReference type="InterPro" id="IPR006689">
    <property type="entry name" value="Small_GTPase_ARF/SAR"/>
</dbReference>
<evidence type="ECO:0000256" key="14">
    <source>
        <dbReference type="PIRSR" id="PIRSR606689-2"/>
    </source>
</evidence>
<dbReference type="SUPFAM" id="SSF52540">
    <property type="entry name" value="P-loop containing nucleoside triphosphate hydrolases"/>
    <property type="match status" value="1"/>
</dbReference>
<feature type="binding site" evidence="12">
    <location>
        <position position="42"/>
    </location>
    <ligand>
        <name>GTP</name>
        <dbReference type="ChEBI" id="CHEBI:37565"/>
    </ligand>
</feature>
<evidence type="ECO:0000256" key="5">
    <source>
        <dbReference type="ARBA" id="ARBA00022741"/>
    </source>
</evidence>
<organism evidence="16">
    <name type="scientific">Pyrodinium bahamense</name>
    <dbReference type="NCBI Taxonomy" id="73915"/>
    <lineage>
        <taxon>Eukaryota</taxon>
        <taxon>Sar</taxon>
        <taxon>Alveolata</taxon>
        <taxon>Dinophyceae</taxon>
        <taxon>Gonyaulacales</taxon>
        <taxon>Pyrocystaceae</taxon>
        <taxon>Pyrodinium</taxon>
    </lineage>
</organism>
<feature type="binding site" evidence="12">
    <location>
        <position position="177"/>
    </location>
    <ligand>
        <name>GTP</name>
        <dbReference type="ChEBI" id="CHEBI:37565"/>
    </ligand>
</feature>
<dbReference type="GO" id="GO:0046872">
    <property type="term" value="F:metal ion binding"/>
    <property type="evidence" value="ECO:0007669"/>
    <property type="project" value="UniProtKB-KW"/>
</dbReference>
<keyword evidence="4 15" id="KW-0813">Transport</keyword>
<feature type="binding site" evidence="12">
    <location>
        <position position="142"/>
    </location>
    <ligand>
        <name>GTP</name>
        <dbReference type="ChEBI" id="CHEBI:37565"/>
    </ligand>
</feature>
<keyword evidence="6 15" id="KW-0256">Endoplasmic reticulum</keyword>
<feature type="binding site" evidence="12">
    <location>
        <position position="44"/>
    </location>
    <ligand>
        <name>GTP</name>
        <dbReference type="ChEBI" id="CHEBI:37565"/>
    </ligand>
</feature>
<dbReference type="NCBIfam" id="TIGR00231">
    <property type="entry name" value="small_GTP"/>
    <property type="match status" value="1"/>
</dbReference>
<keyword evidence="8 15" id="KW-0653">Protein transport</keyword>
<dbReference type="Pfam" id="PF00025">
    <property type="entry name" value="Arf"/>
    <property type="match status" value="1"/>
</dbReference>
<dbReference type="GO" id="GO:0005794">
    <property type="term" value="C:Golgi apparatus"/>
    <property type="evidence" value="ECO:0007669"/>
    <property type="project" value="UniProtKB-SubCell"/>
</dbReference>